<dbReference type="AlphaFoldDB" id="D5MK42"/>
<dbReference type="Proteomes" id="UP000006898">
    <property type="component" value="Chromosome"/>
</dbReference>
<gene>
    <name evidence="1" type="ORF">DAMO_2591</name>
</gene>
<dbReference type="InterPro" id="IPR025737">
    <property type="entry name" value="FApF"/>
</dbReference>
<proteinExistence type="predicted"/>
<sequence length="423" mass="46126">MISRHRVIAVVLLILWIGGVAPSVEASDLKNTIRNLYGSQGILLEPSPLPFFTQESRFQASSLQGLDQLNTQLTSAIGLPSFGSSVTGFTFDLERGIPVRTTESLGPLLTERATTLGARKLDVTLAYTRLNFTKLQGKDLNNLDLVFRRGDINGNGIRDTSGPFSFESDIIRARFKVDLNEDIIAFIATYGVTPVWDVGLVVPIIHVRLKARASAAVFDQFGNPGGTRIGDLPIHRFGPHSNCRLPIDSDSCAARGGGEETGVGDIILRTKYNFVRNAGGLTPDLAFLFEVKLPTGDEGRLLGTGGTDLGGLFIASKTYGRWFTPHVNVGYEINTKELEQNSIRYALGFDARLLSKLSFDADVIGRFKPAGNETGEHIHDLSLGVKWNPLSAWIVRTNIQIPLDKNSGLRADVIPTVGVEYLF</sequence>
<organism evidence="1 2">
    <name type="scientific">Methylomirabilis oxygeniifera</name>
    <dbReference type="NCBI Taxonomy" id="671143"/>
    <lineage>
        <taxon>Bacteria</taxon>
        <taxon>Candidatus Methylomirabilota</taxon>
        <taxon>Candidatus Methylomirabilia</taxon>
        <taxon>Candidatus Methylomirabilales</taxon>
        <taxon>Candidatus Methylomirabilaceae</taxon>
        <taxon>Candidatus Methylomirabilis</taxon>
    </lineage>
</organism>
<protein>
    <submittedName>
        <fullName evidence="1">Uncharacterized protein</fullName>
    </submittedName>
</protein>
<name>D5MK42_METO1</name>
<evidence type="ECO:0000313" key="2">
    <source>
        <dbReference type="Proteomes" id="UP000006898"/>
    </source>
</evidence>
<dbReference type="TCDB" id="9.B.153.3.17">
    <property type="family name" value="the putative beta-barrel porin/alpha amylase or phenol_meta-deg (bbp/aa) family"/>
</dbReference>
<dbReference type="HOGENOM" id="CLU_648430_0_0_0"/>
<reference evidence="1 2" key="1">
    <citation type="journal article" date="2010" name="Nature">
        <title>Nitrite-driven anaerobic methane oxidation by oxygenic bacteria.</title>
        <authorList>
            <person name="Ettwig K.F."/>
            <person name="Butler M.K."/>
            <person name="Le Paslier D."/>
            <person name="Pelletier E."/>
            <person name="Mangenot S."/>
            <person name="Kuypers M.M.M."/>
            <person name="Schreiber F."/>
            <person name="Dutilh B.E."/>
            <person name="Zedelius J."/>
            <person name="de Beer D."/>
            <person name="Gloerich J."/>
            <person name="Wessels H.J.C.T."/>
            <person name="van Allen T."/>
            <person name="Luesken F."/>
            <person name="Wu M."/>
            <person name="van de Pas-Schoonen K.T."/>
            <person name="Op den Camp H.J.M."/>
            <person name="Janssen-Megens E.M."/>
            <person name="Francoijs K-J."/>
            <person name="Stunnenberg H."/>
            <person name="Weissenbach J."/>
            <person name="Jetten M.S.M."/>
            <person name="Strous M."/>
        </authorList>
    </citation>
    <scope>NUCLEOTIDE SEQUENCE [LARGE SCALE GENOMIC DNA]</scope>
</reference>
<dbReference type="EMBL" id="FP565575">
    <property type="protein sequence ID" value="CBE69664.1"/>
    <property type="molecule type" value="Genomic_DNA"/>
</dbReference>
<dbReference type="eggNOG" id="ENOG5032WC9">
    <property type="taxonomic scope" value="Bacteria"/>
</dbReference>
<accession>D5MK42</accession>
<dbReference type="STRING" id="671143.DAMO_2591"/>
<dbReference type="KEGG" id="mox:DAMO_2591"/>
<dbReference type="PATRIC" id="fig|671143.5.peg.2277"/>
<evidence type="ECO:0000313" key="1">
    <source>
        <dbReference type="EMBL" id="CBE69664.1"/>
    </source>
</evidence>
<dbReference type="Pfam" id="PF13557">
    <property type="entry name" value="Phenol_MetA_deg"/>
    <property type="match status" value="1"/>
</dbReference>